<evidence type="ECO:0000256" key="1">
    <source>
        <dbReference type="SAM" id="SignalP"/>
    </source>
</evidence>
<dbReference type="Pfam" id="PF13689">
    <property type="entry name" value="DUF4154"/>
    <property type="match status" value="1"/>
</dbReference>
<sequence>MTDESAVPFLTTYPSRLRRLAHRALLVLSLGLASPLSAAELPFEYQLKAGFLFNFARFVEWPAGTLPEDTPLRLGVIASAEIVEGITEAFHGKLVGGHAIQVELMTMEEAKKSPPHMLFVQRGEVFDFGSELSQSPVLIIGETPGFAASGGTIGFVFRGDRLRFQVNIAAASQASLQLSSQLANYAEIVRSR</sequence>
<keyword evidence="3" id="KW-1185">Reference proteome</keyword>
<gene>
    <name evidence="2" type="ORF">PXH66_12810</name>
</gene>
<evidence type="ECO:0000313" key="3">
    <source>
        <dbReference type="Proteomes" id="UP001218638"/>
    </source>
</evidence>
<feature type="signal peptide" evidence="1">
    <location>
        <begin position="1"/>
        <end position="38"/>
    </location>
</feature>
<dbReference type="Proteomes" id="UP001218638">
    <property type="component" value="Chromosome"/>
</dbReference>
<dbReference type="KEGG" id="slom:PXH66_12810"/>
<feature type="chain" id="PRO_5041914898" evidence="1">
    <location>
        <begin position="39"/>
        <end position="192"/>
    </location>
</feature>
<reference evidence="2" key="1">
    <citation type="submission" date="2023-03" db="EMBL/GenBank/DDBJ databases">
        <title>Lomoglobus Profundus gen. nov., sp. nov., a novel member of the phylum Verrucomicrobia, isolated from deep-marine sediment of South China Sea.</title>
        <authorList>
            <person name="Ahmad T."/>
            <person name="Ishaq S.E."/>
            <person name="Wang F."/>
        </authorList>
    </citation>
    <scope>NUCLEOTIDE SEQUENCE</scope>
    <source>
        <strain evidence="2">LMO-M01</strain>
    </source>
</reference>
<protein>
    <submittedName>
        <fullName evidence="2">YfiR family protein</fullName>
    </submittedName>
</protein>
<proteinExistence type="predicted"/>
<organism evidence="2 3">
    <name type="scientific">Synoicihabitans lomoniglobus</name>
    <dbReference type="NCBI Taxonomy" id="2909285"/>
    <lineage>
        <taxon>Bacteria</taxon>
        <taxon>Pseudomonadati</taxon>
        <taxon>Verrucomicrobiota</taxon>
        <taxon>Opitutia</taxon>
        <taxon>Opitutales</taxon>
        <taxon>Opitutaceae</taxon>
        <taxon>Synoicihabitans</taxon>
    </lineage>
</organism>
<dbReference type="RefSeq" id="WP_330928562.1">
    <property type="nucleotide sequence ID" value="NZ_CP119075.1"/>
</dbReference>
<accession>A0AAE9ZQH0</accession>
<name>A0AAE9ZQH0_9BACT</name>
<evidence type="ECO:0000313" key="2">
    <source>
        <dbReference type="EMBL" id="WED63210.1"/>
    </source>
</evidence>
<keyword evidence="1" id="KW-0732">Signal</keyword>
<dbReference type="InterPro" id="IPR025293">
    <property type="entry name" value="YfiR/HmsC-like"/>
</dbReference>
<dbReference type="AlphaFoldDB" id="A0AAE9ZQH0"/>
<dbReference type="EMBL" id="CP119075">
    <property type="protein sequence ID" value="WED63210.1"/>
    <property type="molecule type" value="Genomic_DNA"/>
</dbReference>